<accession>A0ABP8UCZ0</accession>
<dbReference type="EMBL" id="BAABHK010000004">
    <property type="protein sequence ID" value="GAA4626866.1"/>
    <property type="molecule type" value="Genomic_DNA"/>
</dbReference>
<dbReference type="InterPro" id="IPR013320">
    <property type="entry name" value="ConA-like_dom_sf"/>
</dbReference>
<comment type="caution">
    <text evidence="1">The sequence shown here is derived from an EMBL/GenBank/DDBJ whole genome shotgun (WGS) entry which is preliminary data.</text>
</comment>
<sequence>MPVAVASQWTATGANWDTEVITNPAPGNWLVAIVAARCVDGTTPLLGLSDPARNIWQLLAIASGPASAVNGQIQAEVWACPAARYDGWPWLPVYAAAMAISASDVGSVAVNVIELSGMGNGQLTVDAIATGTATQVTSLSLPVPAPPSGTNVVLGVAATDNGTPAAITATGVGFTPLTQVSRSGPNVVATSQWQAATGATTATWSSGSTKVNWAGVAVSFRTVGALPSQPNPNWPITRLNVGLGYQLSTPLSRVWWTDQTTRLTDDSGRSVVHAPRGIPYDQGIAQSEQATIGIRNDDGAYSPRHSGAATATAAGTTTTILVPTAQTANINRSDFFRLQTNGGVLKELTVFQVTGISTVGGTTTITFTRADGTPGGAAVATGAGDQFVGIPIDLYIPWQMQMYWQGKWYTVATGWLGELPQSWEDAHWGEAAATGIDALATLTAANLSPLAGEIMRRSPTHYWPCSDPSGTGYAANASGFSNVALQQVQSKYGAGASNTADFGAATQGVDSGLGFKTSIVGDPGTGWQQSGLTQADGAAHKGFALVAQGSDFPSIANGVTIIGTTIGTDNTIGSGSYDCTLMMVRNGNPGQGSGGSLLKLFIPHPQGGVTKVMTWDKNTHAATTTSGPAGTGLGGTSSDPDIWAITFNQSSWTAYIDGASWSGACNLPASFSTIDVGGEADAFFAGSAFNGIHAHIAIFPRILTDAEILQLTNASRYAIPLSTGNISGWDTTSRRVQRKLDTVAWRGARAITSSPLVMDVEDASANGSITQVATDMTGAEDAAIFVDAAGQFQVRSRQYSYYQAVRAALGDGPGEIPFQPGGTYGYNTTYVYNNVTIANTKYVGGGEMAAQTLTAVDDTSTQRYGSRTLSRDTRLYYAADAWHLSWWLLSRFAYPQIMVDQIVIEPASNPAAWAFCLSVEVGDILIVNRRPIGAPMISARCRVLRVEPDLGADLARWTLQLGPAPAPVPITGDPAAGVLGGTVLGA</sequence>
<dbReference type="SUPFAM" id="SSF49899">
    <property type="entry name" value="Concanavalin A-like lectins/glucanases"/>
    <property type="match status" value="1"/>
</dbReference>
<protein>
    <recommendedName>
        <fullName evidence="3">Minor tail protein</fullName>
    </recommendedName>
</protein>
<organism evidence="1 2">
    <name type="scientific">Actinoallomurus vinaceus</name>
    <dbReference type="NCBI Taxonomy" id="1080074"/>
    <lineage>
        <taxon>Bacteria</taxon>
        <taxon>Bacillati</taxon>
        <taxon>Actinomycetota</taxon>
        <taxon>Actinomycetes</taxon>
        <taxon>Streptosporangiales</taxon>
        <taxon>Thermomonosporaceae</taxon>
        <taxon>Actinoallomurus</taxon>
    </lineage>
</organism>
<proteinExistence type="predicted"/>
<evidence type="ECO:0000313" key="2">
    <source>
        <dbReference type="Proteomes" id="UP001501442"/>
    </source>
</evidence>
<reference evidence="2" key="1">
    <citation type="journal article" date="2019" name="Int. J. Syst. Evol. Microbiol.">
        <title>The Global Catalogue of Microorganisms (GCM) 10K type strain sequencing project: providing services to taxonomists for standard genome sequencing and annotation.</title>
        <authorList>
            <consortium name="The Broad Institute Genomics Platform"/>
            <consortium name="The Broad Institute Genome Sequencing Center for Infectious Disease"/>
            <person name="Wu L."/>
            <person name="Ma J."/>
        </authorList>
    </citation>
    <scope>NUCLEOTIDE SEQUENCE [LARGE SCALE GENOMIC DNA]</scope>
    <source>
        <strain evidence="2">JCM 17939</strain>
    </source>
</reference>
<name>A0ABP8UCZ0_9ACTN</name>
<evidence type="ECO:0008006" key="3">
    <source>
        <dbReference type="Google" id="ProtNLM"/>
    </source>
</evidence>
<gene>
    <name evidence="1" type="ORF">GCM10023196_036860</name>
</gene>
<dbReference type="Gene3D" id="2.60.120.200">
    <property type="match status" value="1"/>
</dbReference>
<keyword evidence="2" id="KW-1185">Reference proteome</keyword>
<dbReference type="Proteomes" id="UP001501442">
    <property type="component" value="Unassembled WGS sequence"/>
</dbReference>
<dbReference type="RefSeq" id="WP_345432076.1">
    <property type="nucleotide sequence ID" value="NZ_BAABHK010000004.1"/>
</dbReference>
<evidence type="ECO:0000313" key="1">
    <source>
        <dbReference type="EMBL" id="GAA4626866.1"/>
    </source>
</evidence>